<dbReference type="GO" id="GO:0004674">
    <property type="term" value="F:protein serine/threonine kinase activity"/>
    <property type="evidence" value="ECO:0007669"/>
    <property type="project" value="UniProtKB-KW"/>
</dbReference>
<name>A0A7W7H1E8_9ACTN</name>
<dbReference type="Gene3D" id="3.30.565.10">
    <property type="entry name" value="Histidine kinase-like ATPase, C-terminal domain"/>
    <property type="match status" value="1"/>
</dbReference>
<gene>
    <name evidence="4" type="ORF">BJY16_005669</name>
</gene>
<keyword evidence="1" id="KW-0808">Transferase</keyword>
<dbReference type="PANTHER" id="PTHR35526:SF3">
    <property type="entry name" value="ANTI-SIGMA-F FACTOR RSBW"/>
    <property type="match status" value="1"/>
</dbReference>
<dbReference type="InterPro" id="IPR025847">
    <property type="entry name" value="MEDS_domain"/>
</dbReference>
<protein>
    <submittedName>
        <fullName evidence="4">Anti-sigma regulatory factor (Ser/Thr protein kinase)</fullName>
    </submittedName>
</protein>
<dbReference type="InterPro" id="IPR003594">
    <property type="entry name" value="HATPase_dom"/>
</dbReference>
<keyword evidence="5" id="KW-1185">Reference proteome</keyword>
<evidence type="ECO:0000259" key="2">
    <source>
        <dbReference type="Pfam" id="PF13581"/>
    </source>
</evidence>
<keyword evidence="1" id="KW-0723">Serine/threonine-protein kinase</keyword>
<feature type="domain" description="Histidine kinase/HSP90-like ATPase" evidence="2">
    <location>
        <begin position="197"/>
        <end position="309"/>
    </location>
</feature>
<feature type="domain" description="MEDS" evidence="3">
    <location>
        <begin position="13"/>
        <end position="156"/>
    </location>
</feature>
<dbReference type="CDD" id="cd16936">
    <property type="entry name" value="HATPase_RsbW-like"/>
    <property type="match status" value="1"/>
</dbReference>
<dbReference type="RefSeq" id="WP_239177592.1">
    <property type="nucleotide sequence ID" value="NZ_BAABFG010000005.1"/>
</dbReference>
<accession>A0A7W7H1E8</accession>
<dbReference type="Proteomes" id="UP000546162">
    <property type="component" value="Unassembled WGS sequence"/>
</dbReference>
<dbReference type="InterPro" id="IPR047718">
    <property type="entry name" value="RsbA-like_anti_sig"/>
</dbReference>
<sequence>MTVDLTAAGSSLDHQALFYADPDEYLMVIDAFVRAAAASGSAVLVAVPGKKLVRLQEALAELGDAVRFTDLAVAGRNPGRILPDVLAFADAQRGRRVAIVGEPVWPGRSDLELAVCAQHEALVNAAFAGRDATILCPYDAGVLQEAQLRDARHAHPVLITGGVRRPSPFYTDAVTAAAAFNRPLPVIPAWAAVLTFATVAELSAVRGFVGRQAAAADLAPDAAEDLVAAVNELAENTILHTGAGGTLSVWPEDGRLVCQVDDTGHLTDPLAGRIPRLPTSEGGRGLLLANQLCDLVRIHTTPAGTSIRLHMNSGAAVQ</sequence>
<dbReference type="SUPFAM" id="SSF55874">
    <property type="entry name" value="ATPase domain of HSP90 chaperone/DNA topoisomerase II/histidine kinase"/>
    <property type="match status" value="1"/>
</dbReference>
<keyword evidence="1" id="KW-0418">Kinase</keyword>
<evidence type="ECO:0000256" key="1">
    <source>
        <dbReference type="ARBA" id="ARBA00022527"/>
    </source>
</evidence>
<dbReference type="Pfam" id="PF13581">
    <property type="entry name" value="HATPase_c_2"/>
    <property type="match status" value="1"/>
</dbReference>
<comment type="caution">
    <text evidence="4">The sequence shown here is derived from an EMBL/GenBank/DDBJ whole genome shotgun (WGS) entry which is preliminary data.</text>
</comment>
<organism evidence="4 5">
    <name type="scientific">Actinoplanes octamycinicus</name>
    <dbReference type="NCBI Taxonomy" id="135948"/>
    <lineage>
        <taxon>Bacteria</taxon>
        <taxon>Bacillati</taxon>
        <taxon>Actinomycetota</taxon>
        <taxon>Actinomycetes</taxon>
        <taxon>Micromonosporales</taxon>
        <taxon>Micromonosporaceae</taxon>
        <taxon>Actinoplanes</taxon>
    </lineage>
</organism>
<evidence type="ECO:0000313" key="4">
    <source>
        <dbReference type="EMBL" id="MBB4742210.1"/>
    </source>
</evidence>
<dbReference type="InterPro" id="IPR050267">
    <property type="entry name" value="Anti-sigma-factor_SerPK"/>
</dbReference>
<reference evidence="4 5" key="1">
    <citation type="submission" date="2020-08" db="EMBL/GenBank/DDBJ databases">
        <title>Sequencing the genomes of 1000 actinobacteria strains.</title>
        <authorList>
            <person name="Klenk H.-P."/>
        </authorList>
    </citation>
    <scope>NUCLEOTIDE SEQUENCE [LARGE SCALE GENOMIC DNA]</scope>
    <source>
        <strain evidence="4 5">DSM 45809</strain>
    </source>
</reference>
<dbReference type="EMBL" id="JACHNB010000001">
    <property type="protein sequence ID" value="MBB4742210.1"/>
    <property type="molecule type" value="Genomic_DNA"/>
</dbReference>
<dbReference type="Pfam" id="PF14417">
    <property type="entry name" value="MEDS"/>
    <property type="match status" value="1"/>
</dbReference>
<dbReference type="InterPro" id="IPR036890">
    <property type="entry name" value="HATPase_C_sf"/>
</dbReference>
<dbReference type="PANTHER" id="PTHR35526">
    <property type="entry name" value="ANTI-SIGMA-F FACTOR RSBW-RELATED"/>
    <property type="match status" value="1"/>
</dbReference>
<evidence type="ECO:0000313" key="5">
    <source>
        <dbReference type="Proteomes" id="UP000546162"/>
    </source>
</evidence>
<dbReference type="AlphaFoldDB" id="A0A7W7H1E8"/>
<dbReference type="NCBIfam" id="NF041045">
    <property type="entry name" value="RsbA_anti_sig"/>
    <property type="match status" value="1"/>
</dbReference>
<evidence type="ECO:0000259" key="3">
    <source>
        <dbReference type="Pfam" id="PF14417"/>
    </source>
</evidence>
<proteinExistence type="predicted"/>